<dbReference type="Gramene" id="OGLUM03G26650.1">
    <property type="protein sequence ID" value="OGLUM03G26650.1"/>
    <property type="gene ID" value="OGLUM03G26650"/>
</dbReference>
<dbReference type="EnsemblPlants" id="OGLUM03G26650.1">
    <property type="protein sequence ID" value="OGLUM03G26650.1"/>
    <property type="gene ID" value="OGLUM03G26650"/>
</dbReference>
<protein>
    <submittedName>
        <fullName evidence="2">Uncharacterized protein</fullName>
    </submittedName>
</protein>
<sequence>MSMVAQDSSSARAIPGWFFSAPSMALLGGSFVVGSSTTPAFFLFLVGLEVDPDPASLRRTGRTARREAPVMAPPLPLPRRHRGSLVAPAPTLPPGHHTARRRILEWITAATPKHLREKQCLGHRVGRALWASPPPPEQAVTGRRERREKERKRDGELTCGPKGIFDISRDFSLLLNQKSLF</sequence>
<accession>A0A0D9ZAG8</accession>
<name>A0A0D9ZAG8_9ORYZ</name>
<dbReference type="AlphaFoldDB" id="A0A0D9ZAG8"/>
<reference evidence="2" key="1">
    <citation type="submission" date="2015-04" db="UniProtKB">
        <authorList>
            <consortium name="EnsemblPlants"/>
        </authorList>
    </citation>
    <scope>IDENTIFICATION</scope>
</reference>
<proteinExistence type="predicted"/>
<dbReference type="HOGENOM" id="CLU_1491253_0_0_1"/>
<evidence type="ECO:0000256" key="1">
    <source>
        <dbReference type="SAM" id="MobiDB-lite"/>
    </source>
</evidence>
<feature type="compositionally biased region" description="Basic and acidic residues" evidence="1">
    <location>
        <begin position="142"/>
        <end position="156"/>
    </location>
</feature>
<organism evidence="2">
    <name type="scientific">Oryza glumipatula</name>
    <dbReference type="NCBI Taxonomy" id="40148"/>
    <lineage>
        <taxon>Eukaryota</taxon>
        <taxon>Viridiplantae</taxon>
        <taxon>Streptophyta</taxon>
        <taxon>Embryophyta</taxon>
        <taxon>Tracheophyta</taxon>
        <taxon>Spermatophyta</taxon>
        <taxon>Magnoliopsida</taxon>
        <taxon>Liliopsida</taxon>
        <taxon>Poales</taxon>
        <taxon>Poaceae</taxon>
        <taxon>BOP clade</taxon>
        <taxon>Oryzoideae</taxon>
        <taxon>Oryzeae</taxon>
        <taxon>Oryzinae</taxon>
        <taxon>Oryza</taxon>
    </lineage>
</organism>
<evidence type="ECO:0000313" key="2">
    <source>
        <dbReference type="EnsemblPlants" id="OGLUM03G26650.1"/>
    </source>
</evidence>
<reference evidence="2" key="2">
    <citation type="submission" date="2018-05" db="EMBL/GenBank/DDBJ databases">
        <title>OgluRS3 (Oryza glumaepatula Reference Sequence Version 3).</title>
        <authorList>
            <person name="Zhang J."/>
            <person name="Kudrna D."/>
            <person name="Lee S."/>
            <person name="Talag J."/>
            <person name="Welchert J."/>
            <person name="Wing R.A."/>
        </authorList>
    </citation>
    <scope>NUCLEOTIDE SEQUENCE [LARGE SCALE GENOMIC DNA]</scope>
</reference>
<keyword evidence="3" id="KW-1185">Reference proteome</keyword>
<feature type="region of interest" description="Disordered" evidence="1">
    <location>
        <begin position="129"/>
        <end position="156"/>
    </location>
</feature>
<evidence type="ECO:0000313" key="3">
    <source>
        <dbReference type="Proteomes" id="UP000026961"/>
    </source>
</evidence>
<dbReference type="Proteomes" id="UP000026961">
    <property type="component" value="Chromosome 3"/>
</dbReference>